<dbReference type="GO" id="GO:0003676">
    <property type="term" value="F:nucleic acid binding"/>
    <property type="evidence" value="ECO:0007669"/>
    <property type="project" value="InterPro"/>
</dbReference>
<sequence>MDFVTKLPKSSQGYDTIWVIVDPLTKSAIFTPIRETDPVDKLARIYLKEVVTRHGIPVSIISDRDPRFASNFWRSLQNALSTRLDMSTVYHPETNSQSERTIQTLKHMLRACAIDFGKGWVNHLPLVEFSYNN</sequence>
<dbReference type="AlphaFoldDB" id="A0A699SPS3"/>
<keyword evidence="2" id="KW-0548">Nucleotidyltransferase</keyword>
<dbReference type="InterPro" id="IPR050951">
    <property type="entry name" value="Retrovirus_Pol_polyprotein"/>
</dbReference>
<evidence type="ECO:0000313" key="2">
    <source>
        <dbReference type="EMBL" id="GFC99372.1"/>
    </source>
</evidence>
<dbReference type="PANTHER" id="PTHR37984">
    <property type="entry name" value="PROTEIN CBG26694"/>
    <property type="match status" value="1"/>
</dbReference>
<keyword evidence="2" id="KW-0808">Transferase</keyword>
<comment type="caution">
    <text evidence="2">The sequence shown here is derived from an EMBL/GenBank/DDBJ whole genome shotgun (WGS) entry which is preliminary data.</text>
</comment>
<keyword evidence="2" id="KW-0695">RNA-directed DNA polymerase</keyword>
<reference evidence="2" key="1">
    <citation type="journal article" date="2019" name="Sci. Rep.">
        <title>Draft genome of Tanacetum cinerariifolium, the natural source of mosquito coil.</title>
        <authorList>
            <person name="Yamashiro T."/>
            <person name="Shiraishi A."/>
            <person name="Satake H."/>
            <person name="Nakayama K."/>
        </authorList>
    </citation>
    <scope>NUCLEOTIDE SEQUENCE</scope>
</reference>
<feature type="domain" description="Integrase catalytic" evidence="1">
    <location>
        <begin position="1"/>
        <end position="133"/>
    </location>
</feature>
<protein>
    <submittedName>
        <fullName evidence="2">Putative reverse transcriptase domain-containing protein</fullName>
    </submittedName>
</protein>
<feature type="non-terminal residue" evidence="2">
    <location>
        <position position="133"/>
    </location>
</feature>
<proteinExistence type="predicted"/>
<organism evidence="2">
    <name type="scientific">Tanacetum cinerariifolium</name>
    <name type="common">Dalmatian daisy</name>
    <name type="synonym">Chrysanthemum cinerariifolium</name>
    <dbReference type="NCBI Taxonomy" id="118510"/>
    <lineage>
        <taxon>Eukaryota</taxon>
        <taxon>Viridiplantae</taxon>
        <taxon>Streptophyta</taxon>
        <taxon>Embryophyta</taxon>
        <taxon>Tracheophyta</taxon>
        <taxon>Spermatophyta</taxon>
        <taxon>Magnoliopsida</taxon>
        <taxon>eudicotyledons</taxon>
        <taxon>Gunneridae</taxon>
        <taxon>Pentapetalae</taxon>
        <taxon>asterids</taxon>
        <taxon>campanulids</taxon>
        <taxon>Asterales</taxon>
        <taxon>Asteraceae</taxon>
        <taxon>Asteroideae</taxon>
        <taxon>Anthemideae</taxon>
        <taxon>Anthemidinae</taxon>
        <taxon>Tanacetum</taxon>
    </lineage>
</organism>
<dbReference type="GO" id="GO:0015074">
    <property type="term" value="P:DNA integration"/>
    <property type="evidence" value="ECO:0007669"/>
    <property type="project" value="InterPro"/>
</dbReference>
<dbReference type="PANTHER" id="PTHR37984:SF5">
    <property type="entry name" value="PROTEIN NYNRIN-LIKE"/>
    <property type="match status" value="1"/>
</dbReference>
<dbReference type="InterPro" id="IPR001584">
    <property type="entry name" value="Integrase_cat-core"/>
</dbReference>
<dbReference type="GO" id="GO:0003964">
    <property type="term" value="F:RNA-directed DNA polymerase activity"/>
    <property type="evidence" value="ECO:0007669"/>
    <property type="project" value="UniProtKB-KW"/>
</dbReference>
<dbReference type="EMBL" id="BKCJ011177965">
    <property type="protein sequence ID" value="GFC99372.1"/>
    <property type="molecule type" value="Genomic_DNA"/>
</dbReference>
<evidence type="ECO:0000259" key="1">
    <source>
        <dbReference type="PROSITE" id="PS50994"/>
    </source>
</evidence>
<dbReference type="InterPro" id="IPR036397">
    <property type="entry name" value="RNaseH_sf"/>
</dbReference>
<gene>
    <name evidence="2" type="ORF">Tci_871342</name>
</gene>
<dbReference type="InterPro" id="IPR012337">
    <property type="entry name" value="RNaseH-like_sf"/>
</dbReference>
<dbReference type="SUPFAM" id="SSF53098">
    <property type="entry name" value="Ribonuclease H-like"/>
    <property type="match status" value="1"/>
</dbReference>
<dbReference type="Gene3D" id="3.30.420.10">
    <property type="entry name" value="Ribonuclease H-like superfamily/Ribonuclease H"/>
    <property type="match status" value="1"/>
</dbReference>
<name>A0A699SPS3_TANCI</name>
<accession>A0A699SPS3</accession>
<dbReference type="PROSITE" id="PS50994">
    <property type="entry name" value="INTEGRASE"/>
    <property type="match status" value="1"/>
</dbReference>